<feature type="domain" description="PPC" evidence="1">
    <location>
        <begin position="6"/>
        <end position="142"/>
    </location>
</feature>
<dbReference type="SUPFAM" id="SSF117856">
    <property type="entry name" value="AF0104/ALDC/Ptd012-like"/>
    <property type="match status" value="1"/>
</dbReference>
<dbReference type="EMBL" id="BART01033976">
    <property type="protein sequence ID" value="GAH13138.1"/>
    <property type="molecule type" value="Genomic_DNA"/>
</dbReference>
<sequence length="142" mass="15416">MKYSEGKVGRIFVIRLEDGDRMPDAIESFARKNNVLRGMCILIGGIKDGGNIVVGPKNGDSLPPQPITFRINGVHEIAGVGTVFPDGEGNPKLHMHASLGREGKASTGCIRPGIEVWKVGEIILLEIKENPAQRKKGYSNRI</sequence>
<gene>
    <name evidence="2" type="ORF">S01H4_58209</name>
</gene>
<dbReference type="AlphaFoldDB" id="X1EWZ9"/>
<evidence type="ECO:0000259" key="1">
    <source>
        <dbReference type="PROSITE" id="PS51742"/>
    </source>
</evidence>
<protein>
    <recommendedName>
        <fullName evidence="1">PPC domain-containing protein</fullName>
    </recommendedName>
</protein>
<dbReference type="CDD" id="cd11378">
    <property type="entry name" value="DUF296"/>
    <property type="match status" value="1"/>
</dbReference>
<reference evidence="2" key="1">
    <citation type="journal article" date="2014" name="Front. Microbiol.">
        <title>High frequency of phylogenetically diverse reductive dehalogenase-homologous genes in deep subseafloor sedimentary metagenomes.</title>
        <authorList>
            <person name="Kawai M."/>
            <person name="Futagami T."/>
            <person name="Toyoda A."/>
            <person name="Takaki Y."/>
            <person name="Nishi S."/>
            <person name="Hori S."/>
            <person name="Arai W."/>
            <person name="Tsubouchi T."/>
            <person name="Morono Y."/>
            <person name="Uchiyama I."/>
            <person name="Ito T."/>
            <person name="Fujiyama A."/>
            <person name="Inagaki F."/>
            <person name="Takami H."/>
        </authorList>
    </citation>
    <scope>NUCLEOTIDE SEQUENCE</scope>
    <source>
        <strain evidence="2">Expedition CK06-06</strain>
    </source>
</reference>
<organism evidence="2">
    <name type="scientific">marine sediment metagenome</name>
    <dbReference type="NCBI Taxonomy" id="412755"/>
    <lineage>
        <taxon>unclassified sequences</taxon>
        <taxon>metagenomes</taxon>
        <taxon>ecological metagenomes</taxon>
    </lineage>
</organism>
<dbReference type="Gene3D" id="3.30.1330.80">
    <property type="entry name" value="Hypothetical protein, similar to alpha- acetolactate decarboxylase, domain 2"/>
    <property type="match status" value="1"/>
</dbReference>
<name>X1EWZ9_9ZZZZ</name>
<dbReference type="InterPro" id="IPR005175">
    <property type="entry name" value="PPC_dom"/>
</dbReference>
<dbReference type="PROSITE" id="PS51742">
    <property type="entry name" value="PPC"/>
    <property type="match status" value="1"/>
</dbReference>
<dbReference type="Pfam" id="PF03479">
    <property type="entry name" value="PCC"/>
    <property type="match status" value="1"/>
</dbReference>
<evidence type="ECO:0000313" key="2">
    <source>
        <dbReference type="EMBL" id="GAH13138.1"/>
    </source>
</evidence>
<proteinExistence type="predicted"/>
<comment type="caution">
    <text evidence="2">The sequence shown here is derived from an EMBL/GenBank/DDBJ whole genome shotgun (WGS) entry which is preliminary data.</text>
</comment>
<accession>X1EWZ9</accession>